<dbReference type="PANTHER" id="PTHR27003:SF458">
    <property type="entry name" value="TOLL_INTERLEUKIN-1 RECEPTOR HOMOLOGY (TIR) DOMAIN, PROTEIN KINASE-LIKE DOMAIN PROTEIN-RELATED"/>
    <property type="match status" value="1"/>
</dbReference>
<protein>
    <submittedName>
        <fullName evidence="12">Putative heavy metal-associated domain, HMA, Mitogen-activated protein (MAP) kinase, ERK3/4</fullName>
    </submittedName>
</protein>
<dbReference type="SMART" id="SM00220">
    <property type="entry name" value="S_TKc"/>
    <property type="match status" value="1"/>
</dbReference>
<dbReference type="GO" id="GO:0004714">
    <property type="term" value="F:transmembrane receptor protein tyrosine kinase activity"/>
    <property type="evidence" value="ECO:0007669"/>
    <property type="project" value="InterPro"/>
</dbReference>
<dbReference type="SUPFAM" id="SSF55008">
    <property type="entry name" value="HMA, heavy metal-associated domain"/>
    <property type="match status" value="1"/>
</dbReference>
<dbReference type="InterPro" id="IPR036163">
    <property type="entry name" value="HMA_dom_sf"/>
</dbReference>
<dbReference type="Gene3D" id="1.10.510.10">
    <property type="entry name" value="Transferase(Phosphotransferase) domain 1"/>
    <property type="match status" value="1"/>
</dbReference>
<feature type="region of interest" description="Disordered" evidence="7">
    <location>
        <begin position="402"/>
        <end position="467"/>
    </location>
</feature>
<evidence type="ECO:0000256" key="8">
    <source>
        <dbReference type="SAM" id="Phobius"/>
    </source>
</evidence>
<dbReference type="PROSITE" id="PS00108">
    <property type="entry name" value="PROTEIN_KINASE_ST"/>
    <property type="match status" value="1"/>
</dbReference>
<dbReference type="EMBL" id="MNCJ02000327">
    <property type="protein sequence ID" value="KAF5777156.1"/>
    <property type="molecule type" value="Genomic_DNA"/>
</dbReference>
<evidence type="ECO:0000256" key="7">
    <source>
        <dbReference type="SAM" id="MobiDB-lite"/>
    </source>
</evidence>
<keyword evidence="2" id="KW-0723">Serine/threonine-protein kinase</keyword>
<feature type="transmembrane region" description="Helical" evidence="8">
    <location>
        <begin position="542"/>
        <end position="561"/>
    </location>
</feature>
<dbReference type="Proteomes" id="UP000215914">
    <property type="component" value="Chromosome 12"/>
</dbReference>
<dbReference type="InterPro" id="IPR000719">
    <property type="entry name" value="Prot_kinase_dom"/>
</dbReference>
<feature type="domain" description="Protein kinase" evidence="9">
    <location>
        <begin position="24"/>
        <end position="299"/>
    </location>
</feature>
<reference evidence="11 13" key="1">
    <citation type="journal article" date="2017" name="Nature">
        <title>The sunflower genome provides insights into oil metabolism, flowering and Asterid evolution.</title>
        <authorList>
            <person name="Badouin H."/>
            <person name="Gouzy J."/>
            <person name="Grassa C.J."/>
            <person name="Murat F."/>
            <person name="Staton S.E."/>
            <person name="Cottret L."/>
            <person name="Lelandais-Briere C."/>
            <person name="Owens G.L."/>
            <person name="Carrere S."/>
            <person name="Mayjonade B."/>
            <person name="Legrand L."/>
            <person name="Gill N."/>
            <person name="Kane N.C."/>
            <person name="Bowers J.E."/>
            <person name="Hubner S."/>
            <person name="Bellec A."/>
            <person name="Berard A."/>
            <person name="Berges H."/>
            <person name="Blanchet N."/>
            <person name="Boniface M.C."/>
            <person name="Brunel D."/>
            <person name="Catrice O."/>
            <person name="Chaidir N."/>
            <person name="Claudel C."/>
            <person name="Donnadieu C."/>
            <person name="Faraut T."/>
            <person name="Fievet G."/>
            <person name="Helmstetter N."/>
            <person name="King M."/>
            <person name="Knapp S.J."/>
            <person name="Lai Z."/>
            <person name="Le Paslier M.C."/>
            <person name="Lippi Y."/>
            <person name="Lorenzon L."/>
            <person name="Mandel J.R."/>
            <person name="Marage G."/>
            <person name="Marchand G."/>
            <person name="Marquand E."/>
            <person name="Bret-Mestries E."/>
            <person name="Morien E."/>
            <person name="Nambeesan S."/>
            <person name="Nguyen T."/>
            <person name="Pegot-Espagnet P."/>
            <person name="Pouilly N."/>
            <person name="Raftis F."/>
            <person name="Sallet E."/>
            <person name="Schiex T."/>
            <person name="Thomas J."/>
            <person name="Vandecasteele C."/>
            <person name="Vares D."/>
            <person name="Vear F."/>
            <person name="Vautrin S."/>
            <person name="Crespi M."/>
            <person name="Mangin B."/>
            <person name="Burke J.M."/>
            <person name="Salse J."/>
            <person name="Munos S."/>
            <person name="Vincourt P."/>
            <person name="Rieseberg L.H."/>
            <person name="Langlade N.B."/>
        </authorList>
    </citation>
    <scope>NUCLEOTIDE SEQUENCE [LARGE SCALE GENOMIC DNA]</scope>
    <source>
        <strain evidence="13">cv. SF193</strain>
        <tissue evidence="11">Leaves</tissue>
    </source>
</reference>
<keyword evidence="5 12" id="KW-0418">Kinase</keyword>
<keyword evidence="4" id="KW-0547">Nucleotide-binding</keyword>
<organism evidence="12 13">
    <name type="scientific">Helianthus annuus</name>
    <name type="common">Common sunflower</name>
    <dbReference type="NCBI Taxonomy" id="4232"/>
    <lineage>
        <taxon>Eukaryota</taxon>
        <taxon>Viridiplantae</taxon>
        <taxon>Streptophyta</taxon>
        <taxon>Embryophyta</taxon>
        <taxon>Tracheophyta</taxon>
        <taxon>Spermatophyta</taxon>
        <taxon>Magnoliopsida</taxon>
        <taxon>eudicotyledons</taxon>
        <taxon>Gunneridae</taxon>
        <taxon>Pentapetalae</taxon>
        <taxon>asterids</taxon>
        <taxon>campanulids</taxon>
        <taxon>Asterales</taxon>
        <taxon>Asteraceae</taxon>
        <taxon>Asteroideae</taxon>
        <taxon>Heliantheae alliance</taxon>
        <taxon>Heliantheae</taxon>
        <taxon>Helianthus</taxon>
    </lineage>
</organism>
<dbReference type="Gene3D" id="3.30.200.20">
    <property type="entry name" value="Phosphorylase Kinase, domain 1"/>
    <property type="match status" value="1"/>
</dbReference>
<evidence type="ECO:0000313" key="12">
    <source>
        <dbReference type="EMBL" id="OTG04479.1"/>
    </source>
</evidence>
<dbReference type="SUPFAM" id="SSF56112">
    <property type="entry name" value="Protein kinase-like (PK-like)"/>
    <property type="match status" value="1"/>
</dbReference>
<reference evidence="12" key="2">
    <citation type="submission" date="2017-02" db="EMBL/GenBank/DDBJ databases">
        <title>Sunflower complete genome.</title>
        <authorList>
            <person name="Langlade N."/>
            <person name="Munos S."/>
        </authorList>
    </citation>
    <scope>NUCLEOTIDE SEQUENCE [LARGE SCALE GENOMIC DNA]</scope>
    <source>
        <tissue evidence="12">Leaves</tissue>
    </source>
</reference>
<dbReference type="EMBL" id="CM007901">
    <property type="protein sequence ID" value="OTG04479.1"/>
    <property type="molecule type" value="Genomic_DNA"/>
</dbReference>
<accession>A0A251T0Y3</accession>
<keyword evidence="8" id="KW-1133">Transmembrane helix</keyword>
<evidence type="ECO:0000313" key="11">
    <source>
        <dbReference type="EMBL" id="KAF5777156.1"/>
    </source>
</evidence>
<evidence type="ECO:0000256" key="3">
    <source>
        <dbReference type="ARBA" id="ARBA00022679"/>
    </source>
</evidence>
<dbReference type="PROSITE" id="PS50011">
    <property type="entry name" value="PROTEIN_KINASE_DOM"/>
    <property type="match status" value="1"/>
</dbReference>
<dbReference type="PROSITE" id="PS50846">
    <property type="entry name" value="HMA_2"/>
    <property type="match status" value="1"/>
</dbReference>
<keyword evidence="6" id="KW-0067">ATP-binding</keyword>
<dbReference type="InterPro" id="IPR008271">
    <property type="entry name" value="Ser/Thr_kinase_AS"/>
</dbReference>
<name>A0A251T0Y3_HELAN</name>
<evidence type="ECO:0000256" key="6">
    <source>
        <dbReference type="ARBA" id="ARBA00022840"/>
    </source>
</evidence>
<evidence type="ECO:0000259" key="9">
    <source>
        <dbReference type="PROSITE" id="PS50011"/>
    </source>
</evidence>
<dbReference type="Gene3D" id="3.30.70.100">
    <property type="match status" value="1"/>
</dbReference>
<evidence type="ECO:0000313" key="13">
    <source>
        <dbReference type="Proteomes" id="UP000215914"/>
    </source>
</evidence>
<dbReference type="InterPro" id="IPR006121">
    <property type="entry name" value="HMA_dom"/>
</dbReference>
<evidence type="ECO:0000256" key="2">
    <source>
        <dbReference type="ARBA" id="ARBA00022527"/>
    </source>
</evidence>
<dbReference type="AlphaFoldDB" id="A0A251T0Y3"/>
<keyword evidence="13" id="KW-1185">Reference proteome</keyword>
<dbReference type="GO" id="GO:0004674">
    <property type="term" value="F:protein serine/threonine kinase activity"/>
    <property type="evidence" value="ECO:0007669"/>
    <property type="project" value="UniProtKB-KW"/>
</dbReference>
<comment type="subcellular location">
    <subcellularLocation>
        <location evidence="1">Membrane</location>
        <topology evidence="1">Peripheral membrane protein</topology>
    </subcellularLocation>
</comment>
<feature type="region of interest" description="Disordered" evidence="7">
    <location>
        <begin position="502"/>
        <end position="534"/>
    </location>
</feature>
<feature type="domain" description="HMA" evidence="10">
    <location>
        <begin position="327"/>
        <end position="391"/>
    </location>
</feature>
<evidence type="ECO:0000256" key="1">
    <source>
        <dbReference type="ARBA" id="ARBA00004170"/>
    </source>
</evidence>
<feature type="compositionally biased region" description="Basic and acidic residues" evidence="7">
    <location>
        <begin position="402"/>
        <end position="442"/>
    </location>
</feature>
<dbReference type="Pfam" id="PF00069">
    <property type="entry name" value="Pkinase"/>
    <property type="match status" value="1"/>
</dbReference>
<dbReference type="InParanoid" id="A0A251T0Y3"/>
<dbReference type="GO" id="GO:0004672">
    <property type="term" value="F:protein kinase activity"/>
    <property type="evidence" value="ECO:0000318"/>
    <property type="project" value="GO_Central"/>
</dbReference>
<keyword evidence="8" id="KW-0472">Membrane</keyword>
<feature type="compositionally biased region" description="Basic and acidic residues" evidence="7">
    <location>
        <begin position="519"/>
        <end position="534"/>
    </location>
</feature>
<keyword evidence="3 11" id="KW-0808">Transferase</keyword>
<gene>
    <name evidence="12" type="ORF">HannXRQ_Chr12g0362781</name>
    <name evidence="11" type="ORF">HanXRQr2_Chr12g0532381</name>
</gene>
<keyword evidence="8" id="KW-0812">Transmembrane</keyword>
<dbReference type="GO" id="GO:0009626">
    <property type="term" value="P:plant-type hypersensitive response"/>
    <property type="evidence" value="ECO:0007669"/>
    <property type="project" value="UniProtKB-KW"/>
</dbReference>
<feature type="region of interest" description="Disordered" evidence="7">
    <location>
        <begin position="299"/>
        <end position="326"/>
    </location>
</feature>
<dbReference type="InterPro" id="IPR045272">
    <property type="entry name" value="ANXUR1/2-like"/>
</dbReference>
<dbReference type="InterPro" id="IPR011009">
    <property type="entry name" value="Kinase-like_dom_sf"/>
</dbReference>
<proteinExistence type="predicted"/>
<dbReference type="GO" id="GO:0005886">
    <property type="term" value="C:plasma membrane"/>
    <property type="evidence" value="ECO:0000318"/>
    <property type="project" value="GO_Central"/>
</dbReference>
<dbReference type="GO" id="GO:0046872">
    <property type="term" value="F:metal ion binding"/>
    <property type="evidence" value="ECO:0007669"/>
    <property type="project" value="InterPro"/>
</dbReference>
<dbReference type="GO" id="GO:0005524">
    <property type="term" value="F:ATP binding"/>
    <property type="evidence" value="ECO:0007669"/>
    <property type="project" value="UniProtKB-KW"/>
</dbReference>
<evidence type="ECO:0000256" key="5">
    <source>
        <dbReference type="ARBA" id="ARBA00022777"/>
    </source>
</evidence>
<dbReference type="CDD" id="cd00371">
    <property type="entry name" value="HMA"/>
    <property type="match status" value="1"/>
</dbReference>
<evidence type="ECO:0000259" key="10">
    <source>
        <dbReference type="PROSITE" id="PS50846"/>
    </source>
</evidence>
<evidence type="ECO:0000256" key="4">
    <source>
        <dbReference type="ARBA" id="ARBA00022741"/>
    </source>
</evidence>
<dbReference type="FunFam" id="3.30.200.20:FF:000039">
    <property type="entry name" value="receptor-like protein kinase FERONIA"/>
    <property type="match status" value="1"/>
</dbReference>
<dbReference type="Pfam" id="PF00403">
    <property type="entry name" value="HMA"/>
    <property type="match status" value="1"/>
</dbReference>
<dbReference type="Gramene" id="mRNA:HanXRQr2_Chr12g0532381">
    <property type="protein sequence ID" value="mRNA:HanXRQr2_Chr12g0532381"/>
    <property type="gene ID" value="HanXRQr2_Chr12g0532381"/>
</dbReference>
<dbReference type="PANTHER" id="PTHR27003">
    <property type="entry name" value="OS07G0166700 PROTEIN"/>
    <property type="match status" value="1"/>
</dbReference>
<reference evidence="11" key="3">
    <citation type="submission" date="2020-06" db="EMBL/GenBank/DDBJ databases">
        <title>Helianthus annuus Genome sequencing and assembly Release 2.</title>
        <authorList>
            <person name="Gouzy J."/>
            <person name="Langlade N."/>
            <person name="Munos S."/>
        </authorList>
    </citation>
    <scope>NUCLEOTIDE SEQUENCE</scope>
    <source>
        <tissue evidence="11">Leaves</tissue>
    </source>
</reference>
<sequence length="566" mass="64907">MPSIEDVKHLQIPLWEISLATNGFAKENLIEEGGFGHVYKGISKKHGSIAVKRLVYRQMYGQGDKEFKTEIALLSKCKHENIVSLRGFCDEDGEKILVYRYESNGSLNKQLNNENLTWTQRLRICLDAACGLQYLHENVESQLGIFHRDVKSPNILLDEGWKAKISDFGLSRAHPANMQASFLISNPCGTEGYIDPDYRNTCHLTQKSDVYSFGVVLWEVLCGRLAYVPSYNDDRRYLNVLVEKHYIRKTLDKIIPSYLHKQMHTDSLLTFTKIAYQCLKNREERPTMKEVVDQLQEAIDHQQKKAKPATVDEKKGDGSFPPPPPQPQELVFLVYMHCKDCAKRVRRCLENFEGVEGVETDCENHKVVVKGEKADPLKVLERIHKETGRKVELLSPVTKPLVEEAKRLEQEKPSKREDEKDEEGKKEAKPATRDEKRGEASKDPPPPNVSANETKKPNRKVQQNLKGSEGVKDVHLYCETQNVLVKGTQEDSTKVLKTVVKKSHRKVDPPSPVQTLLAEEPKKPEQEPHEQAKRNDATSREIYIYIFIIIFCFIYDISKLVRYLNK</sequence>